<reference evidence="5 6" key="1">
    <citation type="submission" date="2020-08" db="EMBL/GenBank/DDBJ databases">
        <title>Functional genomics of gut bacteria from endangered species of beetles.</title>
        <authorList>
            <person name="Carlos-Shanley C."/>
        </authorList>
    </citation>
    <scope>NUCLEOTIDE SEQUENCE [LARGE SCALE GENOMIC DNA]</scope>
    <source>
        <strain evidence="5 6">S00198</strain>
    </source>
</reference>
<feature type="transmembrane region" description="Helical" evidence="3">
    <location>
        <begin position="63"/>
        <end position="84"/>
    </location>
</feature>
<dbReference type="AlphaFoldDB" id="A0A7X0UCL0"/>
<feature type="domain" description="Calcineurin-like phosphoesterase" evidence="4">
    <location>
        <begin position="151"/>
        <end position="324"/>
    </location>
</feature>
<keyword evidence="1" id="KW-0479">Metal-binding</keyword>
<dbReference type="PANTHER" id="PTHR31302:SF31">
    <property type="entry name" value="PHOSPHODIESTERASE YAEI"/>
    <property type="match status" value="1"/>
</dbReference>
<keyword evidence="2 5" id="KW-0378">Hydrolase</keyword>
<dbReference type="InterPro" id="IPR051158">
    <property type="entry name" value="Metallophosphoesterase_sf"/>
</dbReference>
<evidence type="ECO:0000313" key="5">
    <source>
        <dbReference type="EMBL" id="MBB6563218.1"/>
    </source>
</evidence>
<feature type="transmembrane region" description="Helical" evidence="3">
    <location>
        <begin position="104"/>
        <end position="125"/>
    </location>
</feature>
<keyword evidence="3" id="KW-1133">Transmembrane helix</keyword>
<dbReference type="EMBL" id="JACHLK010000017">
    <property type="protein sequence ID" value="MBB6563218.1"/>
    <property type="molecule type" value="Genomic_DNA"/>
</dbReference>
<dbReference type="SUPFAM" id="SSF56300">
    <property type="entry name" value="Metallo-dependent phosphatases"/>
    <property type="match status" value="1"/>
</dbReference>
<accession>A0A7X0UCL0</accession>
<proteinExistence type="predicted"/>
<evidence type="ECO:0000256" key="2">
    <source>
        <dbReference type="ARBA" id="ARBA00022801"/>
    </source>
</evidence>
<gene>
    <name evidence="5" type="ORF">HNP48_005937</name>
</gene>
<dbReference type="Gene3D" id="3.60.21.10">
    <property type="match status" value="1"/>
</dbReference>
<protein>
    <submittedName>
        <fullName evidence="5">Putative MPP superfamily phosphohydrolase</fullName>
    </submittedName>
</protein>
<dbReference type="GO" id="GO:0009245">
    <property type="term" value="P:lipid A biosynthetic process"/>
    <property type="evidence" value="ECO:0007669"/>
    <property type="project" value="TreeGrafter"/>
</dbReference>
<evidence type="ECO:0000256" key="3">
    <source>
        <dbReference type="SAM" id="Phobius"/>
    </source>
</evidence>
<name>A0A7X0UCL0_9BURK</name>
<keyword evidence="3" id="KW-0812">Transmembrane</keyword>
<keyword evidence="6" id="KW-1185">Reference proteome</keyword>
<dbReference type="GO" id="GO:0008758">
    <property type="term" value="F:UDP-2,3-diacylglucosamine hydrolase activity"/>
    <property type="evidence" value="ECO:0007669"/>
    <property type="project" value="TreeGrafter"/>
</dbReference>
<dbReference type="GO" id="GO:0016020">
    <property type="term" value="C:membrane"/>
    <property type="evidence" value="ECO:0007669"/>
    <property type="project" value="GOC"/>
</dbReference>
<dbReference type="Proteomes" id="UP000575083">
    <property type="component" value="Unassembled WGS sequence"/>
</dbReference>
<sequence>MPLRPLTILTTLLHLYIGLRLVPALSPWPGSGPALAVALLVCAIALPKPFQHRRGRRGAASPAWTWLGLLAMGWFSSLFVLTLLRDLVLAGAWAGGWLQEGGAARADSAAAVVIAATLASLLGYWNARRTAGVRRVDVPLAGLPAALQGFTIVQLSDLHVGPTIRRGYIARIVHRVNALKADAIAITGDLVDGSVPELREHIAPLADLQARHGSFVVTGNHEYYAGAEPWIAELRRLGLRVLLNEHAVLRPAAGQSDGDALVLGGVTDFTAGHFDASQASDPQRALAGAPPEARTRVLLAHQPRSAPAAAQAGFALQLSGHTHGGQFWPWNLFVPLQNPFVAGLHRLQSMWVYVSRGTGYWGPPMRLGAPSEITLIRLVAA</sequence>
<dbReference type="RefSeq" id="WP_184864008.1">
    <property type="nucleotide sequence ID" value="NZ_JACHLK010000017.1"/>
</dbReference>
<dbReference type="GO" id="GO:0046872">
    <property type="term" value="F:metal ion binding"/>
    <property type="evidence" value="ECO:0007669"/>
    <property type="project" value="UniProtKB-KW"/>
</dbReference>
<dbReference type="CDD" id="cd07385">
    <property type="entry name" value="MPP_YkuE_C"/>
    <property type="match status" value="1"/>
</dbReference>
<dbReference type="InterPro" id="IPR004843">
    <property type="entry name" value="Calcineurin-like_PHP"/>
</dbReference>
<dbReference type="Pfam" id="PF00149">
    <property type="entry name" value="Metallophos"/>
    <property type="match status" value="1"/>
</dbReference>
<dbReference type="PANTHER" id="PTHR31302">
    <property type="entry name" value="TRANSMEMBRANE PROTEIN WITH METALLOPHOSPHOESTERASE DOMAIN-RELATED"/>
    <property type="match status" value="1"/>
</dbReference>
<organism evidence="5 6">
    <name type="scientific">Acidovorax soli</name>
    <dbReference type="NCBI Taxonomy" id="592050"/>
    <lineage>
        <taxon>Bacteria</taxon>
        <taxon>Pseudomonadati</taxon>
        <taxon>Pseudomonadota</taxon>
        <taxon>Betaproteobacteria</taxon>
        <taxon>Burkholderiales</taxon>
        <taxon>Comamonadaceae</taxon>
        <taxon>Acidovorax</taxon>
    </lineage>
</organism>
<comment type="caution">
    <text evidence="5">The sequence shown here is derived from an EMBL/GenBank/DDBJ whole genome shotgun (WGS) entry which is preliminary data.</text>
</comment>
<evidence type="ECO:0000259" key="4">
    <source>
        <dbReference type="Pfam" id="PF00149"/>
    </source>
</evidence>
<dbReference type="InterPro" id="IPR029052">
    <property type="entry name" value="Metallo-depent_PP-like"/>
</dbReference>
<evidence type="ECO:0000256" key="1">
    <source>
        <dbReference type="ARBA" id="ARBA00022723"/>
    </source>
</evidence>
<keyword evidence="3" id="KW-0472">Membrane</keyword>
<feature type="transmembrane region" description="Helical" evidence="3">
    <location>
        <begin position="34"/>
        <end position="51"/>
    </location>
</feature>
<evidence type="ECO:0000313" key="6">
    <source>
        <dbReference type="Proteomes" id="UP000575083"/>
    </source>
</evidence>